<gene>
    <name evidence="1" type="ORF">MNBD_GAMMA07-361</name>
</gene>
<name>A0A3B0XKC1_9ZZZZ</name>
<organism evidence="1">
    <name type="scientific">hydrothermal vent metagenome</name>
    <dbReference type="NCBI Taxonomy" id="652676"/>
    <lineage>
        <taxon>unclassified sequences</taxon>
        <taxon>metagenomes</taxon>
        <taxon>ecological metagenomes</taxon>
    </lineage>
</organism>
<protein>
    <submittedName>
        <fullName evidence="1">Uncharacterized protein</fullName>
    </submittedName>
</protein>
<sequence length="31" mass="3453">NHAEDIRLSTLEKVAEALGKTLRLSMSQKGR</sequence>
<feature type="non-terminal residue" evidence="1">
    <location>
        <position position="1"/>
    </location>
</feature>
<proteinExistence type="predicted"/>
<dbReference type="AlphaFoldDB" id="A0A3B0XKC1"/>
<reference evidence="1" key="1">
    <citation type="submission" date="2018-06" db="EMBL/GenBank/DDBJ databases">
        <authorList>
            <person name="Zhirakovskaya E."/>
        </authorList>
    </citation>
    <scope>NUCLEOTIDE SEQUENCE</scope>
</reference>
<accession>A0A3B0XKC1</accession>
<evidence type="ECO:0000313" key="1">
    <source>
        <dbReference type="EMBL" id="VAW56544.1"/>
    </source>
</evidence>
<dbReference type="EMBL" id="UOFF01000246">
    <property type="protein sequence ID" value="VAW56544.1"/>
    <property type="molecule type" value="Genomic_DNA"/>
</dbReference>